<dbReference type="OrthoDB" id="6771654at2759"/>
<feature type="coiled-coil region" evidence="1">
    <location>
        <begin position="502"/>
        <end position="549"/>
    </location>
</feature>
<dbReference type="PANTHER" id="PTHR10773:SF19">
    <property type="match status" value="1"/>
</dbReference>
<feature type="compositionally biased region" description="Polar residues" evidence="2">
    <location>
        <begin position="40"/>
        <end position="52"/>
    </location>
</feature>
<dbReference type="AlphaFoldDB" id="A0A9N9SNR1"/>
<gene>
    <name evidence="3" type="ORF">PHAECO_LOCUS10951</name>
</gene>
<keyword evidence="1" id="KW-0175">Coiled coil</keyword>
<sequence>MGKRAQIIVDKALRLKEDNQSEPKRLKLNQCNEEPCGSGHPQNTTSKEVDSSGANIQNFENKKTNNQIIQVPNLEDPTITESSQNIIIKEILVFKSPIEKIQIPRLCSSGIHTDENKENELRNKHSPLNLKVIVEGVPIIDEFNEGIVISHPISPGTNIMNTEHKEPENLEFQCQNNEDLLEEIAIPDEDSLEEMVIDNNYNNYELNNIEQEIQNEDSDDSMKDRDYIPDSESVSSLEEGEVDLLFDEEEIERKQKLKQEKENWKGRSKKGRNNKYPGQTFATRKKLKDANKTHYTVKGKLKEAKQFIDYKCSCLKKCSEKLSGDEKGIYFKNFYDLASYDLQTIYIAATVKEMPIKRKRAKNGPGKSYTRVYMLGKVEVCRDTYINTYQISTKRVNTALEKKRSSHIKDERGKSGGKKKVDEEIINLIINHIKKCPTYVSHYSRSETEAKFLPYDLTESKMYELYIADNHPKVSFQFFKNIFYKHFNLKRKPPIKDTCNKCDMYSSQVKNAQDENQQLVLKQQHDVHLERAQLAREQLNKDMREASKNRHIETLCYDMEKVLGLPKLPTNIVYYKRQLSIFNEGIHSGSTNTPYCFLWKEGVAGRGAQEVGSCIKKFIDVHLKNGVEELILWSDSCGGQNRNIKIVIMLKTVLMQHPTLNVVYFKYLESGHSVLPNDTDFGQIERALKNQVRIYTLKDFMSVIGNCKKHHKFVINLMESDDFYSTEDIEKQISNRKLTTNKEKVSWLKTKIIKLEKSKPNSIFLCESHSPEENDFKEIDILKITRGKKIPIDPQKLKVLYPEGKAISKKKWDDIKTLLKFLPKDAIDFYRVENIENFEDDIEGFGSKTDFDYEDAV</sequence>
<accession>A0A9N9SNR1</accession>
<reference evidence="3" key="1">
    <citation type="submission" date="2022-01" db="EMBL/GenBank/DDBJ databases">
        <authorList>
            <person name="King R."/>
        </authorList>
    </citation>
    <scope>NUCLEOTIDE SEQUENCE</scope>
</reference>
<organism evidence="3 4">
    <name type="scientific">Phaedon cochleariae</name>
    <name type="common">Mustard beetle</name>
    <dbReference type="NCBI Taxonomy" id="80249"/>
    <lineage>
        <taxon>Eukaryota</taxon>
        <taxon>Metazoa</taxon>
        <taxon>Ecdysozoa</taxon>
        <taxon>Arthropoda</taxon>
        <taxon>Hexapoda</taxon>
        <taxon>Insecta</taxon>
        <taxon>Pterygota</taxon>
        <taxon>Neoptera</taxon>
        <taxon>Endopterygota</taxon>
        <taxon>Coleoptera</taxon>
        <taxon>Polyphaga</taxon>
        <taxon>Cucujiformia</taxon>
        <taxon>Chrysomeloidea</taxon>
        <taxon>Chrysomelidae</taxon>
        <taxon>Chrysomelinae</taxon>
        <taxon>Chrysomelini</taxon>
        <taxon>Phaedon</taxon>
    </lineage>
</organism>
<evidence type="ECO:0000313" key="4">
    <source>
        <dbReference type="Proteomes" id="UP001153737"/>
    </source>
</evidence>
<evidence type="ECO:0000256" key="1">
    <source>
        <dbReference type="SAM" id="Coils"/>
    </source>
</evidence>
<evidence type="ECO:0000256" key="2">
    <source>
        <dbReference type="SAM" id="MobiDB-lite"/>
    </source>
</evidence>
<keyword evidence="4" id="KW-1185">Reference proteome</keyword>
<evidence type="ECO:0000313" key="3">
    <source>
        <dbReference type="EMBL" id="CAG9823985.1"/>
    </source>
</evidence>
<protein>
    <submittedName>
        <fullName evidence="3">Uncharacterized protein</fullName>
    </submittedName>
</protein>
<feature type="region of interest" description="Disordered" evidence="2">
    <location>
        <begin position="18"/>
        <end position="52"/>
    </location>
</feature>
<reference evidence="3" key="2">
    <citation type="submission" date="2022-10" db="EMBL/GenBank/DDBJ databases">
        <authorList>
            <consortium name="ENA_rothamsted_submissions"/>
            <consortium name="culmorum"/>
            <person name="King R."/>
        </authorList>
    </citation>
    <scope>NUCLEOTIDE SEQUENCE</scope>
</reference>
<dbReference type="Proteomes" id="UP001153737">
    <property type="component" value="Chromosome 7"/>
</dbReference>
<feature type="region of interest" description="Disordered" evidence="2">
    <location>
        <begin position="256"/>
        <end position="278"/>
    </location>
</feature>
<dbReference type="EMBL" id="OU896713">
    <property type="protein sequence ID" value="CAG9823985.1"/>
    <property type="molecule type" value="Genomic_DNA"/>
</dbReference>
<proteinExistence type="predicted"/>
<name>A0A9N9SNR1_PHACE</name>
<dbReference type="PANTHER" id="PTHR10773">
    <property type="entry name" value="DNA-DIRECTED RNA POLYMERASES I, II, AND III SUBUNIT RPABC2"/>
    <property type="match status" value="1"/>
</dbReference>
<feature type="compositionally biased region" description="Basic and acidic residues" evidence="2">
    <location>
        <begin position="256"/>
        <end position="265"/>
    </location>
</feature>